<name>A6GAE4_9BACT</name>
<dbReference type="Pfam" id="PF13489">
    <property type="entry name" value="Methyltransf_23"/>
    <property type="match status" value="1"/>
</dbReference>
<keyword evidence="2" id="KW-0489">Methyltransferase</keyword>
<dbReference type="SUPFAM" id="SSF53335">
    <property type="entry name" value="S-adenosyl-L-methionine-dependent methyltransferases"/>
    <property type="match status" value="1"/>
</dbReference>
<comment type="caution">
    <text evidence="2">The sequence shown here is derived from an EMBL/GenBank/DDBJ whole genome shotgun (WGS) entry which is preliminary data.</text>
</comment>
<reference evidence="2 3" key="1">
    <citation type="submission" date="2007-06" db="EMBL/GenBank/DDBJ databases">
        <authorList>
            <person name="Shimkets L."/>
            <person name="Ferriera S."/>
            <person name="Johnson J."/>
            <person name="Kravitz S."/>
            <person name="Beeson K."/>
            <person name="Sutton G."/>
            <person name="Rogers Y.-H."/>
            <person name="Friedman R."/>
            <person name="Frazier M."/>
            <person name="Venter J.C."/>
        </authorList>
    </citation>
    <scope>NUCLEOTIDE SEQUENCE [LARGE SCALE GENOMIC DNA]</scope>
    <source>
        <strain evidence="2 3">SIR-1</strain>
    </source>
</reference>
<proteinExistence type="predicted"/>
<protein>
    <submittedName>
        <fullName evidence="2">Putative methyltransferase</fullName>
    </submittedName>
</protein>
<evidence type="ECO:0000313" key="3">
    <source>
        <dbReference type="Proteomes" id="UP000005801"/>
    </source>
</evidence>
<dbReference type="EMBL" id="ABCS01000051">
    <property type="protein sequence ID" value="EDM77132.1"/>
    <property type="molecule type" value="Genomic_DNA"/>
</dbReference>
<evidence type="ECO:0000313" key="2">
    <source>
        <dbReference type="EMBL" id="EDM77132.1"/>
    </source>
</evidence>
<dbReference type="PANTHER" id="PTHR43861">
    <property type="entry name" value="TRANS-ACONITATE 2-METHYLTRANSFERASE-RELATED"/>
    <property type="match status" value="1"/>
</dbReference>
<dbReference type="PANTHER" id="PTHR43861:SF3">
    <property type="entry name" value="PUTATIVE (AFU_ORTHOLOGUE AFUA_2G14390)-RELATED"/>
    <property type="match status" value="1"/>
</dbReference>
<dbReference type="OrthoDB" id="9770485at2"/>
<dbReference type="GO" id="GO:0008168">
    <property type="term" value="F:methyltransferase activity"/>
    <property type="evidence" value="ECO:0007669"/>
    <property type="project" value="UniProtKB-KW"/>
</dbReference>
<organism evidence="2 3">
    <name type="scientific">Plesiocystis pacifica SIR-1</name>
    <dbReference type="NCBI Taxonomy" id="391625"/>
    <lineage>
        <taxon>Bacteria</taxon>
        <taxon>Pseudomonadati</taxon>
        <taxon>Myxococcota</taxon>
        <taxon>Polyangia</taxon>
        <taxon>Nannocystales</taxon>
        <taxon>Nannocystaceae</taxon>
        <taxon>Plesiocystis</taxon>
    </lineage>
</organism>
<dbReference type="RefSeq" id="WP_006973686.1">
    <property type="nucleotide sequence ID" value="NZ_ABCS01000051.1"/>
</dbReference>
<dbReference type="eggNOG" id="COG2226">
    <property type="taxonomic scope" value="Bacteria"/>
</dbReference>
<dbReference type="Gene3D" id="3.40.50.150">
    <property type="entry name" value="Vaccinia Virus protein VP39"/>
    <property type="match status" value="1"/>
</dbReference>
<accession>A6GAE4</accession>
<dbReference type="AlphaFoldDB" id="A6GAE4"/>
<evidence type="ECO:0000256" key="1">
    <source>
        <dbReference type="ARBA" id="ARBA00022679"/>
    </source>
</evidence>
<gene>
    <name evidence="2" type="ORF">PPSIR1_30656</name>
</gene>
<keyword evidence="3" id="KW-1185">Reference proteome</keyword>
<dbReference type="InterPro" id="IPR029063">
    <property type="entry name" value="SAM-dependent_MTases_sf"/>
</dbReference>
<dbReference type="STRING" id="391625.PPSIR1_30656"/>
<keyword evidence="1 2" id="KW-0808">Transferase</keyword>
<dbReference type="CDD" id="cd02440">
    <property type="entry name" value="AdoMet_MTases"/>
    <property type="match status" value="1"/>
</dbReference>
<dbReference type="Proteomes" id="UP000005801">
    <property type="component" value="Unassembled WGS sequence"/>
</dbReference>
<dbReference type="GO" id="GO:0032259">
    <property type="term" value="P:methylation"/>
    <property type="evidence" value="ECO:0007669"/>
    <property type="project" value="UniProtKB-KW"/>
</dbReference>
<sequence>MEYYFDHEWSEERERLRELERFCDPITQGHCERVGISPGWRCLEFGGGGGSVAEWLAWRVGPTGHVLATDLETRFLEPLAGPNLEVKAHRMGTDPLPANRFDLVHSRAVLEHQPDRMPVLRQVLDILRPGGWAVLESSDFSSMVAARPEHEALFDKGWGALDELLAAGGFRSDCGRHLSCEMEDAGFQNVSYSGLVYEWGGSLPLTKFYVQTFERIGQALPHVEGIDITDEEFRAFIEMCKLPNFRATSNVIVSLTGQKRRD</sequence>